<gene>
    <name evidence="3" type="ORF">METZ01_LOCUS86164</name>
</gene>
<feature type="non-terminal residue" evidence="3">
    <location>
        <position position="120"/>
    </location>
</feature>
<dbReference type="PANTHER" id="PTHR43201:SF8">
    <property type="entry name" value="ACYL-COA SYNTHETASE FAMILY MEMBER 3"/>
    <property type="match status" value="1"/>
</dbReference>
<proteinExistence type="inferred from homology"/>
<comment type="similarity">
    <text evidence="1">Belongs to the ATP-dependent AMP-binding enzyme family.</text>
</comment>
<dbReference type="InterPro" id="IPR042099">
    <property type="entry name" value="ANL_N_sf"/>
</dbReference>
<evidence type="ECO:0000313" key="3">
    <source>
        <dbReference type="EMBL" id="SVA33310.1"/>
    </source>
</evidence>
<dbReference type="InterPro" id="IPR000873">
    <property type="entry name" value="AMP-dep_synth/lig_dom"/>
</dbReference>
<name>A0A381UYX8_9ZZZZ</name>
<dbReference type="Pfam" id="PF00501">
    <property type="entry name" value="AMP-binding"/>
    <property type="match status" value="1"/>
</dbReference>
<dbReference type="EMBL" id="UINC01007436">
    <property type="protein sequence ID" value="SVA33310.1"/>
    <property type="molecule type" value="Genomic_DNA"/>
</dbReference>
<dbReference type="Gene3D" id="3.40.50.12780">
    <property type="entry name" value="N-terminal domain of ligase-like"/>
    <property type="match status" value="1"/>
</dbReference>
<organism evidence="3">
    <name type="scientific">marine metagenome</name>
    <dbReference type="NCBI Taxonomy" id="408172"/>
    <lineage>
        <taxon>unclassified sequences</taxon>
        <taxon>metagenomes</taxon>
        <taxon>ecological metagenomes</taxon>
    </lineage>
</organism>
<dbReference type="GO" id="GO:0006631">
    <property type="term" value="P:fatty acid metabolic process"/>
    <property type="evidence" value="ECO:0007669"/>
    <property type="project" value="TreeGrafter"/>
</dbReference>
<feature type="domain" description="AMP-dependent synthetase/ligase" evidence="2">
    <location>
        <begin position="3"/>
        <end position="118"/>
    </location>
</feature>
<reference evidence="3" key="1">
    <citation type="submission" date="2018-05" db="EMBL/GenBank/DDBJ databases">
        <authorList>
            <person name="Lanie J.A."/>
            <person name="Ng W.-L."/>
            <person name="Kazmierczak K.M."/>
            <person name="Andrzejewski T.M."/>
            <person name="Davidsen T.M."/>
            <person name="Wayne K.J."/>
            <person name="Tettelin H."/>
            <person name="Glass J.I."/>
            <person name="Rusch D."/>
            <person name="Podicherti R."/>
            <person name="Tsui H.-C.T."/>
            <person name="Winkler M.E."/>
        </authorList>
    </citation>
    <scope>NUCLEOTIDE SEQUENCE</scope>
</reference>
<sequence>MIASFLLGEKKDLMEERIGFLINPNIDYICTLWGIWKAGGIAVPLSLSAKENELDHYISDSAIKLIITSDSCQQKENIPDKNNLDVKNLEDLLLEDKSKLPDLSQERKAMILYTSGTTNK</sequence>
<dbReference type="GO" id="GO:0031956">
    <property type="term" value="F:medium-chain fatty acid-CoA ligase activity"/>
    <property type="evidence" value="ECO:0007669"/>
    <property type="project" value="TreeGrafter"/>
</dbReference>
<dbReference type="AlphaFoldDB" id="A0A381UYX8"/>
<dbReference type="PANTHER" id="PTHR43201">
    <property type="entry name" value="ACYL-COA SYNTHETASE"/>
    <property type="match status" value="1"/>
</dbReference>
<evidence type="ECO:0000259" key="2">
    <source>
        <dbReference type="Pfam" id="PF00501"/>
    </source>
</evidence>
<accession>A0A381UYX8</accession>
<protein>
    <recommendedName>
        <fullName evidence="2">AMP-dependent synthetase/ligase domain-containing protein</fullName>
    </recommendedName>
</protein>
<dbReference type="SUPFAM" id="SSF56801">
    <property type="entry name" value="Acetyl-CoA synthetase-like"/>
    <property type="match status" value="1"/>
</dbReference>
<evidence type="ECO:0000256" key="1">
    <source>
        <dbReference type="ARBA" id="ARBA00006432"/>
    </source>
</evidence>